<dbReference type="InterPro" id="IPR017946">
    <property type="entry name" value="PLC-like_Pdiesterase_TIM-brl"/>
</dbReference>
<protein>
    <recommendedName>
        <fullName evidence="2">Altered inheritance of mitochondria protein 6</fullName>
    </recommendedName>
</protein>
<name>A0AAN6DS52_9EURO</name>
<dbReference type="EMBL" id="MU404358">
    <property type="protein sequence ID" value="KAI1610309.1"/>
    <property type="molecule type" value="Genomic_DNA"/>
</dbReference>
<dbReference type="Gene3D" id="3.20.20.190">
    <property type="entry name" value="Phosphatidylinositol (PI) phosphodiesterase"/>
    <property type="match status" value="1"/>
</dbReference>
<dbReference type="SUPFAM" id="SSF51695">
    <property type="entry name" value="PLC-like phosphodiesterases"/>
    <property type="match status" value="1"/>
</dbReference>
<reference evidence="3" key="1">
    <citation type="journal article" date="2022" name="bioRxiv">
        <title>Deciphering the potential niche of two novel black yeast fungi from a biological soil crust based on their genomes, phenotypes, and melanin regulation.</title>
        <authorList>
            <consortium name="DOE Joint Genome Institute"/>
            <person name="Carr E.C."/>
            <person name="Barton Q."/>
            <person name="Grambo S."/>
            <person name="Sullivan M."/>
            <person name="Renfro C.M."/>
            <person name="Kuo A."/>
            <person name="Pangilinan J."/>
            <person name="Lipzen A."/>
            <person name="Keymanesh K."/>
            <person name="Savage E."/>
            <person name="Barry K."/>
            <person name="Grigoriev I.V."/>
            <person name="Riekhof W.R."/>
            <person name="Harris S.S."/>
        </authorList>
    </citation>
    <scope>NUCLEOTIDE SEQUENCE</scope>
    <source>
        <strain evidence="3">JF 03-4F</strain>
    </source>
</reference>
<evidence type="ECO:0000256" key="1">
    <source>
        <dbReference type="ARBA" id="ARBA00008858"/>
    </source>
</evidence>
<dbReference type="Proteomes" id="UP001203852">
    <property type="component" value="Unassembled WGS sequence"/>
</dbReference>
<dbReference type="InterPro" id="IPR051236">
    <property type="entry name" value="HAT_RTT109-like"/>
</dbReference>
<keyword evidence="4" id="KW-1185">Reference proteome</keyword>
<dbReference type="GO" id="GO:0008081">
    <property type="term" value="F:phosphoric diester hydrolase activity"/>
    <property type="evidence" value="ECO:0007669"/>
    <property type="project" value="InterPro"/>
</dbReference>
<proteinExistence type="inferred from homology"/>
<organism evidence="3 4">
    <name type="scientific">Exophiala viscosa</name>
    <dbReference type="NCBI Taxonomy" id="2486360"/>
    <lineage>
        <taxon>Eukaryota</taxon>
        <taxon>Fungi</taxon>
        <taxon>Dikarya</taxon>
        <taxon>Ascomycota</taxon>
        <taxon>Pezizomycotina</taxon>
        <taxon>Eurotiomycetes</taxon>
        <taxon>Chaetothyriomycetidae</taxon>
        <taxon>Chaetothyriales</taxon>
        <taxon>Herpotrichiellaceae</taxon>
        <taxon>Exophiala</taxon>
    </lineage>
</organism>
<evidence type="ECO:0000313" key="4">
    <source>
        <dbReference type="Proteomes" id="UP001203852"/>
    </source>
</evidence>
<dbReference type="PANTHER" id="PTHR31571">
    <property type="entry name" value="ALTERED INHERITANCE OF MITOCHONDRIA PROTEIN 6"/>
    <property type="match status" value="1"/>
</dbReference>
<dbReference type="PANTHER" id="PTHR31571:SF1">
    <property type="entry name" value="ALTERED INHERITANCE OF MITOCHONDRIA PROTEIN 6"/>
    <property type="match status" value="1"/>
</dbReference>
<comment type="caution">
    <text evidence="3">The sequence shown here is derived from an EMBL/GenBank/DDBJ whole genome shotgun (WGS) entry which is preliminary data.</text>
</comment>
<gene>
    <name evidence="3" type="ORF">EDD36DRAFT_322040</name>
</gene>
<dbReference type="GO" id="GO:0006629">
    <property type="term" value="P:lipid metabolic process"/>
    <property type="evidence" value="ECO:0007669"/>
    <property type="project" value="InterPro"/>
</dbReference>
<accession>A0AAN6DS52</accession>
<comment type="similarity">
    <text evidence="1">Belongs to the AIM6 family.</text>
</comment>
<sequence>MPDFIDLVAGPIKDFSAYSSLPKHWSETLTADVHPIMCHSHNDYWRREPLISAIRAGCTGVEADVWHFEGELYVAHTIAGIRRNRTLGSLYLEPLRDILDQQNVVPKFLDPISTVRNGVFADHPRQSLVLLIDFKNDPGQTWEVLSSYLADFREKDFLTYARASSIVNRPLTIVVSGEAPFERILQNSTHRDIFYDAPLDLMALPSPSMLSVDTVADPHPDPNILEEPETSPADPAIYSPTNSYYASVSFIKSIGYPWHSSLSQSQLNLLRGQIRGAHARGLKVRYWGIPAWPIGVRNYIWRVLVREGVDYLSVDDIEAVTHDNWGPRKGGWGKKFWR</sequence>
<evidence type="ECO:0000256" key="2">
    <source>
        <dbReference type="ARBA" id="ARBA00014286"/>
    </source>
</evidence>
<dbReference type="AlphaFoldDB" id="A0AAN6DS52"/>
<evidence type="ECO:0000313" key="3">
    <source>
        <dbReference type="EMBL" id="KAI1610309.1"/>
    </source>
</evidence>